<keyword evidence="1" id="KW-0812">Transmembrane</keyword>
<evidence type="ECO:0000313" key="2">
    <source>
        <dbReference type="EMBL" id="KAF1940031.1"/>
    </source>
</evidence>
<evidence type="ECO:0000256" key="1">
    <source>
        <dbReference type="SAM" id="Phobius"/>
    </source>
</evidence>
<keyword evidence="1" id="KW-0472">Membrane</keyword>
<evidence type="ECO:0000313" key="3">
    <source>
        <dbReference type="Proteomes" id="UP000800038"/>
    </source>
</evidence>
<feature type="transmembrane region" description="Helical" evidence="1">
    <location>
        <begin position="103"/>
        <end position="120"/>
    </location>
</feature>
<gene>
    <name evidence="2" type="ORF">EJ02DRAFT_467696</name>
</gene>
<keyword evidence="3" id="KW-1185">Reference proteome</keyword>
<dbReference type="EMBL" id="ML976070">
    <property type="protein sequence ID" value="KAF1940031.1"/>
    <property type="molecule type" value="Genomic_DNA"/>
</dbReference>
<organism evidence="2 3">
    <name type="scientific">Clathrospora elynae</name>
    <dbReference type="NCBI Taxonomy" id="706981"/>
    <lineage>
        <taxon>Eukaryota</taxon>
        <taxon>Fungi</taxon>
        <taxon>Dikarya</taxon>
        <taxon>Ascomycota</taxon>
        <taxon>Pezizomycotina</taxon>
        <taxon>Dothideomycetes</taxon>
        <taxon>Pleosporomycetidae</taxon>
        <taxon>Pleosporales</taxon>
        <taxon>Diademaceae</taxon>
        <taxon>Clathrospora</taxon>
    </lineage>
</organism>
<dbReference type="Proteomes" id="UP000800038">
    <property type="component" value="Unassembled WGS sequence"/>
</dbReference>
<name>A0A6A5SHB1_9PLEO</name>
<proteinExistence type="predicted"/>
<reference evidence="2" key="1">
    <citation type="journal article" date="2020" name="Stud. Mycol.">
        <title>101 Dothideomycetes genomes: a test case for predicting lifestyles and emergence of pathogens.</title>
        <authorList>
            <person name="Haridas S."/>
            <person name="Albert R."/>
            <person name="Binder M."/>
            <person name="Bloem J."/>
            <person name="Labutti K."/>
            <person name="Salamov A."/>
            <person name="Andreopoulos B."/>
            <person name="Baker S."/>
            <person name="Barry K."/>
            <person name="Bills G."/>
            <person name="Bluhm B."/>
            <person name="Cannon C."/>
            <person name="Castanera R."/>
            <person name="Culley D."/>
            <person name="Daum C."/>
            <person name="Ezra D."/>
            <person name="Gonzalez J."/>
            <person name="Henrissat B."/>
            <person name="Kuo A."/>
            <person name="Liang C."/>
            <person name="Lipzen A."/>
            <person name="Lutzoni F."/>
            <person name="Magnuson J."/>
            <person name="Mondo S."/>
            <person name="Nolan M."/>
            <person name="Ohm R."/>
            <person name="Pangilinan J."/>
            <person name="Park H.-J."/>
            <person name="Ramirez L."/>
            <person name="Alfaro M."/>
            <person name="Sun H."/>
            <person name="Tritt A."/>
            <person name="Yoshinaga Y."/>
            <person name="Zwiers L.-H."/>
            <person name="Turgeon B."/>
            <person name="Goodwin S."/>
            <person name="Spatafora J."/>
            <person name="Crous P."/>
            <person name="Grigoriev I."/>
        </authorList>
    </citation>
    <scope>NUCLEOTIDE SEQUENCE</scope>
    <source>
        <strain evidence="2">CBS 161.51</strain>
    </source>
</reference>
<protein>
    <submittedName>
        <fullName evidence="2">Uncharacterized protein</fullName>
    </submittedName>
</protein>
<dbReference type="AlphaFoldDB" id="A0A6A5SHB1"/>
<feature type="transmembrane region" description="Helical" evidence="1">
    <location>
        <begin position="21"/>
        <end position="40"/>
    </location>
</feature>
<sequence>MSASTAEKADRAKVNLRNNRRLSLYIAAMFSSPLVAGLTTTSTTNRLINMSSILSVEIARALFPSFFKAQSSPASKAERSRSSPKSDSVPKIWIEPAEDLEEVIIFFFNNIIIFLGFTVGSRPPMHRECSAASAHGSGIIWRAITPLTHDCFEQIITVTLFHETAGFLGYIEVFERRKRRSLL</sequence>
<accession>A0A6A5SHB1</accession>
<keyword evidence="1" id="KW-1133">Transmembrane helix</keyword>